<dbReference type="InterPro" id="IPR023165">
    <property type="entry name" value="rRNA_Ade_diMease-like_C"/>
</dbReference>
<gene>
    <name evidence="9" type="ORF">A3A78_04735</name>
</gene>
<dbReference type="AlphaFoldDB" id="A0A1F4VEY0"/>
<feature type="binding site" evidence="7">
    <location>
        <position position="37"/>
    </location>
    <ligand>
        <name>S-adenosyl-L-methionine</name>
        <dbReference type="ChEBI" id="CHEBI:59789"/>
    </ligand>
</feature>
<keyword evidence="4 7" id="KW-0808">Transferase</keyword>
<feature type="binding site" evidence="7">
    <location>
        <position position="12"/>
    </location>
    <ligand>
        <name>S-adenosyl-L-methionine</name>
        <dbReference type="ChEBI" id="CHEBI:59789"/>
    </ligand>
</feature>
<evidence type="ECO:0000256" key="6">
    <source>
        <dbReference type="ARBA" id="ARBA00022884"/>
    </source>
</evidence>
<evidence type="ECO:0000256" key="2">
    <source>
        <dbReference type="ARBA" id="ARBA00022552"/>
    </source>
</evidence>
<dbReference type="InterPro" id="IPR001737">
    <property type="entry name" value="KsgA/Erm"/>
</dbReference>
<dbReference type="PANTHER" id="PTHR11727:SF7">
    <property type="entry name" value="DIMETHYLADENOSINE TRANSFERASE-RELATED"/>
    <property type="match status" value="1"/>
</dbReference>
<keyword evidence="1" id="KW-0963">Cytoplasm</keyword>
<evidence type="ECO:0000256" key="5">
    <source>
        <dbReference type="ARBA" id="ARBA00022691"/>
    </source>
</evidence>
<feature type="binding site" evidence="7">
    <location>
        <position position="10"/>
    </location>
    <ligand>
        <name>S-adenosyl-L-methionine</name>
        <dbReference type="ChEBI" id="CHEBI:59789"/>
    </ligand>
</feature>
<protein>
    <submittedName>
        <fullName evidence="9">Ribosomal RNA small subunit methyltransferase A</fullName>
    </submittedName>
</protein>
<dbReference type="InterPro" id="IPR020598">
    <property type="entry name" value="rRNA_Ade_methylase_Trfase_N"/>
</dbReference>
<dbReference type="InterPro" id="IPR011530">
    <property type="entry name" value="rRNA_adenine_dimethylase"/>
</dbReference>
<evidence type="ECO:0000313" key="9">
    <source>
        <dbReference type="EMBL" id="OGC55253.1"/>
    </source>
</evidence>
<dbReference type="InterPro" id="IPR020596">
    <property type="entry name" value="rRNA_Ade_Mease_Trfase_CS"/>
</dbReference>
<dbReference type="GO" id="GO:0000179">
    <property type="term" value="F:rRNA (adenine-N6,N6-)-dimethyltransferase activity"/>
    <property type="evidence" value="ECO:0007669"/>
    <property type="project" value="UniProtKB-UniRule"/>
</dbReference>
<dbReference type="GO" id="GO:0003723">
    <property type="term" value="F:RNA binding"/>
    <property type="evidence" value="ECO:0007669"/>
    <property type="project" value="UniProtKB-UniRule"/>
</dbReference>
<organism evidence="9 10">
    <name type="scientific">candidate division WWE3 bacterium RIFCSPLOWO2_01_FULL_41_18</name>
    <dbReference type="NCBI Taxonomy" id="1802625"/>
    <lineage>
        <taxon>Bacteria</taxon>
        <taxon>Katanobacteria</taxon>
    </lineage>
</organism>
<evidence type="ECO:0000256" key="3">
    <source>
        <dbReference type="ARBA" id="ARBA00022603"/>
    </source>
</evidence>
<dbReference type="GO" id="GO:0005829">
    <property type="term" value="C:cytosol"/>
    <property type="evidence" value="ECO:0007669"/>
    <property type="project" value="TreeGrafter"/>
</dbReference>
<proteinExistence type="inferred from homology"/>
<evidence type="ECO:0000256" key="1">
    <source>
        <dbReference type="ARBA" id="ARBA00022490"/>
    </source>
</evidence>
<dbReference type="Proteomes" id="UP000176504">
    <property type="component" value="Unassembled WGS sequence"/>
</dbReference>
<sequence>MKAKKELGQNFLIDEHIVNILIQEGEVNNTDKVLDIGSGKGFVTKALSEKAGNVLGVELDKDLIPVLTSNLSQFKNVEIENGDILTFLEDKSNHKRFNKIVSSIPFQITSPLLHKIINIRSTIDICVLLIQKEVAERVTAKPPKANYLSIFLQTFFKVELITVVSKESFYPKSEVDGAIIKLTPLKKSLVKDDVKYSKFLHHGFTQQRKMLYKRFKKEVLEKAGIDTTRRAETLSVEEWVKIFKNSSLIWPMSS</sequence>
<reference evidence="9 10" key="1">
    <citation type="journal article" date="2016" name="Nat. Commun.">
        <title>Thousands of microbial genomes shed light on interconnected biogeochemical processes in an aquifer system.</title>
        <authorList>
            <person name="Anantharaman K."/>
            <person name="Brown C.T."/>
            <person name="Hug L.A."/>
            <person name="Sharon I."/>
            <person name="Castelle C.J."/>
            <person name="Probst A.J."/>
            <person name="Thomas B.C."/>
            <person name="Singh A."/>
            <person name="Wilkins M.J."/>
            <person name="Karaoz U."/>
            <person name="Brodie E.L."/>
            <person name="Williams K.H."/>
            <person name="Hubbard S.S."/>
            <person name="Banfield J.F."/>
        </authorList>
    </citation>
    <scope>NUCLEOTIDE SEQUENCE [LARGE SCALE GENOMIC DNA]</scope>
</reference>
<feature type="binding site" evidence="7">
    <location>
        <position position="103"/>
    </location>
    <ligand>
        <name>S-adenosyl-L-methionine</name>
        <dbReference type="ChEBI" id="CHEBI:59789"/>
    </ligand>
</feature>
<dbReference type="Gene3D" id="1.10.8.100">
    <property type="entry name" value="Ribosomal RNA adenine dimethylase-like, domain 2"/>
    <property type="match status" value="1"/>
</dbReference>
<evidence type="ECO:0000256" key="4">
    <source>
        <dbReference type="ARBA" id="ARBA00022679"/>
    </source>
</evidence>
<feature type="domain" description="Ribosomal RNA adenine methylase transferase N-terminal" evidence="8">
    <location>
        <begin position="17"/>
        <end position="186"/>
    </location>
</feature>
<evidence type="ECO:0000256" key="7">
    <source>
        <dbReference type="PROSITE-ProRule" id="PRU01026"/>
    </source>
</evidence>
<dbReference type="InterPro" id="IPR029063">
    <property type="entry name" value="SAM-dependent_MTases_sf"/>
</dbReference>
<dbReference type="SMART" id="SM00650">
    <property type="entry name" value="rADc"/>
    <property type="match status" value="1"/>
</dbReference>
<dbReference type="PANTHER" id="PTHR11727">
    <property type="entry name" value="DIMETHYLADENOSINE TRANSFERASE"/>
    <property type="match status" value="1"/>
</dbReference>
<dbReference type="PROSITE" id="PS51689">
    <property type="entry name" value="SAM_RNA_A_N6_MT"/>
    <property type="match status" value="1"/>
</dbReference>
<comment type="similarity">
    <text evidence="7">Belongs to the class I-like SAM-binding methyltransferase superfamily. rRNA adenine N(6)-methyltransferase family.</text>
</comment>
<keyword evidence="2" id="KW-0698">rRNA processing</keyword>
<dbReference type="Gene3D" id="3.40.50.150">
    <property type="entry name" value="Vaccinia Virus protein VP39"/>
    <property type="match status" value="1"/>
</dbReference>
<dbReference type="Pfam" id="PF00398">
    <property type="entry name" value="RrnaAD"/>
    <property type="match status" value="1"/>
</dbReference>
<accession>A0A1F4VEY0</accession>
<feature type="binding site" evidence="7">
    <location>
        <position position="58"/>
    </location>
    <ligand>
        <name>S-adenosyl-L-methionine</name>
        <dbReference type="ChEBI" id="CHEBI:59789"/>
    </ligand>
</feature>
<dbReference type="SUPFAM" id="SSF53335">
    <property type="entry name" value="S-adenosyl-L-methionine-dependent methyltransferases"/>
    <property type="match status" value="1"/>
</dbReference>
<dbReference type="CDD" id="cd02440">
    <property type="entry name" value="AdoMet_MTases"/>
    <property type="match status" value="1"/>
</dbReference>
<dbReference type="PROSITE" id="PS01131">
    <property type="entry name" value="RRNA_A_DIMETH"/>
    <property type="match status" value="1"/>
</dbReference>
<comment type="caution">
    <text evidence="9">The sequence shown here is derived from an EMBL/GenBank/DDBJ whole genome shotgun (WGS) entry which is preliminary data.</text>
</comment>
<feature type="binding site" evidence="7">
    <location>
        <position position="83"/>
    </location>
    <ligand>
        <name>S-adenosyl-L-methionine</name>
        <dbReference type="ChEBI" id="CHEBI:59789"/>
    </ligand>
</feature>
<evidence type="ECO:0000259" key="8">
    <source>
        <dbReference type="SMART" id="SM00650"/>
    </source>
</evidence>
<name>A0A1F4VEY0_UNCKA</name>
<evidence type="ECO:0000313" key="10">
    <source>
        <dbReference type="Proteomes" id="UP000176504"/>
    </source>
</evidence>
<keyword evidence="6 7" id="KW-0694">RNA-binding</keyword>
<dbReference type="EMBL" id="MEVI01000003">
    <property type="protein sequence ID" value="OGC55253.1"/>
    <property type="molecule type" value="Genomic_DNA"/>
</dbReference>
<dbReference type="NCBIfam" id="TIGR00755">
    <property type="entry name" value="ksgA"/>
    <property type="match status" value="1"/>
</dbReference>
<keyword evidence="5 7" id="KW-0949">S-adenosyl-L-methionine</keyword>
<keyword evidence="3 7" id="KW-0489">Methyltransferase</keyword>